<gene>
    <name evidence="1" type="ORF">LCGC14_2271050</name>
</gene>
<protein>
    <submittedName>
        <fullName evidence="1">Uncharacterized protein</fullName>
    </submittedName>
</protein>
<dbReference type="EMBL" id="LAZR01031397">
    <property type="protein sequence ID" value="KKL53872.1"/>
    <property type="molecule type" value="Genomic_DNA"/>
</dbReference>
<name>A0A0F9FS40_9ZZZZ</name>
<dbReference type="AlphaFoldDB" id="A0A0F9FS40"/>
<sequence length="56" mass="6543">MRTGSRRSVKYLITGELCYDHADDERLPHLLHVRLLSICALFGLELEEVKEEENED</sequence>
<proteinExistence type="predicted"/>
<organism evidence="1">
    <name type="scientific">marine sediment metagenome</name>
    <dbReference type="NCBI Taxonomy" id="412755"/>
    <lineage>
        <taxon>unclassified sequences</taxon>
        <taxon>metagenomes</taxon>
        <taxon>ecological metagenomes</taxon>
    </lineage>
</organism>
<evidence type="ECO:0000313" key="1">
    <source>
        <dbReference type="EMBL" id="KKL53872.1"/>
    </source>
</evidence>
<reference evidence="1" key="1">
    <citation type="journal article" date="2015" name="Nature">
        <title>Complex archaea that bridge the gap between prokaryotes and eukaryotes.</title>
        <authorList>
            <person name="Spang A."/>
            <person name="Saw J.H."/>
            <person name="Jorgensen S.L."/>
            <person name="Zaremba-Niedzwiedzka K."/>
            <person name="Martijn J."/>
            <person name="Lind A.E."/>
            <person name="van Eijk R."/>
            <person name="Schleper C."/>
            <person name="Guy L."/>
            <person name="Ettema T.J."/>
        </authorList>
    </citation>
    <scope>NUCLEOTIDE SEQUENCE</scope>
</reference>
<accession>A0A0F9FS40</accession>
<comment type="caution">
    <text evidence="1">The sequence shown here is derived from an EMBL/GenBank/DDBJ whole genome shotgun (WGS) entry which is preliminary data.</text>
</comment>